<evidence type="ECO:0000259" key="1">
    <source>
        <dbReference type="Pfam" id="PF02469"/>
    </source>
</evidence>
<dbReference type="InterPro" id="IPR036378">
    <property type="entry name" value="FAS1_dom_sf"/>
</dbReference>
<protein>
    <submittedName>
        <fullName evidence="2">Fasciclin domain-containing protein</fullName>
    </submittedName>
</protein>
<dbReference type="Pfam" id="PF02469">
    <property type="entry name" value="Fasciclin"/>
    <property type="match status" value="1"/>
</dbReference>
<gene>
    <name evidence="2" type="ORF">SAMN05216490_1259</name>
</gene>
<name>A0A1H1SNZ2_MUCMA</name>
<reference evidence="2 3" key="1">
    <citation type="submission" date="2016-10" db="EMBL/GenBank/DDBJ databases">
        <authorList>
            <person name="de Groot N.N."/>
        </authorList>
    </citation>
    <scope>NUCLEOTIDE SEQUENCE [LARGE SCALE GENOMIC DNA]</scope>
    <source>
        <strain evidence="2 3">MP1X4</strain>
    </source>
</reference>
<evidence type="ECO:0000313" key="3">
    <source>
        <dbReference type="Proteomes" id="UP000199679"/>
    </source>
</evidence>
<dbReference type="EMBL" id="LT629740">
    <property type="protein sequence ID" value="SDS49685.1"/>
    <property type="molecule type" value="Genomic_DNA"/>
</dbReference>
<dbReference type="Proteomes" id="UP000199679">
    <property type="component" value="Chromosome I"/>
</dbReference>
<dbReference type="SUPFAM" id="SSF82153">
    <property type="entry name" value="FAS1 domain"/>
    <property type="match status" value="1"/>
</dbReference>
<sequence length="229" mass="25246">MKNIIKYMAIAVVMVIAFNGCKKNDYIVGGKLESTTTPLTTYDYLKSNRFKMFDTLLMLVDKAGLKDVINQKGITFYAPSDYSIDNYLLLRTLEVQNVDPSKKYTIDTLIKYDLATFKDSLNAYIVPSTVTYSSLTENGVLFKTALGNQTVISYETTTDATLGYSGAVSTLPRIEYYTFIKGGPLPSPLVASQIVDTVGVRVLCQTSGLTTATGQLNVLANGHILYFKQ</sequence>
<keyword evidence="3" id="KW-1185">Reference proteome</keyword>
<dbReference type="AlphaFoldDB" id="A0A1H1SNZ2"/>
<evidence type="ECO:0000313" key="2">
    <source>
        <dbReference type="EMBL" id="SDS49685.1"/>
    </source>
</evidence>
<accession>A0A1H1SNZ2</accession>
<proteinExistence type="predicted"/>
<organism evidence="2 3">
    <name type="scientific">Mucilaginibacter mallensis</name>
    <dbReference type="NCBI Taxonomy" id="652787"/>
    <lineage>
        <taxon>Bacteria</taxon>
        <taxon>Pseudomonadati</taxon>
        <taxon>Bacteroidota</taxon>
        <taxon>Sphingobacteriia</taxon>
        <taxon>Sphingobacteriales</taxon>
        <taxon>Sphingobacteriaceae</taxon>
        <taxon>Mucilaginibacter</taxon>
    </lineage>
</organism>
<dbReference type="STRING" id="652787.SAMN05216490_1259"/>
<dbReference type="Gene3D" id="2.30.180.10">
    <property type="entry name" value="FAS1 domain"/>
    <property type="match status" value="1"/>
</dbReference>
<feature type="domain" description="FAS1" evidence="1">
    <location>
        <begin position="52"/>
        <end position="153"/>
    </location>
</feature>
<dbReference type="RefSeq" id="WP_091370399.1">
    <property type="nucleotide sequence ID" value="NZ_LT629740.1"/>
</dbReference>
<dbReference type="OrthoDB" id="655802at2"/>
<dbReference type="InterPro" id="IPR000782">
    <property type="entry name" value="FAS1_domain"/>
</dbReference>